<evidence type="ECO:0000313" key="8">
    <source>
        <dbReference type="RefSeq" id="WP_051378060.1"/>
    </source>
</evidence>
<reference evidence="8" key="6">
    <citation type="journal article" date="2009" name="Nat. Rev. Mol. Cell Biol.">
        <title>ABC transporters: the power to change.</title>
        <authorList>
            <person name="Rees D.C."/>
            <person name="Johnson E."/>
            <person name="Lewinson O."/>
        </authorList>
    </citation>
    <scope>NUCLEOTIDE SEQUENCE</scope>
</reference>
<dbReference type="InterPro" id="IPR028081">
    <property type="entry name" value="Leu-bd"/>
</dbReference>
<name>A0A8B6X9B4_9BURK</name>
<dbReference type="Pfam" id="PF13458">
    <property type="entry name" value="Peripla_BP_6"/>
    <property type="match status" value="1"/>
</dbReference>
<feature type="chain" id="PRO_5034820494" evidence="5">
    <location>
        <begin position="29"/>
        <end position="392"/>
    </location>
</feature>
<dbReference type="PANTHER" id="PTHR47151">
    <property type="entry name" value="LEU/ILE/VAL-BINDING ABC TRANSPORTER SUBUNIT"/>
    <property type="match status" value="1"/>
</dbReference>
<proteinExistence type="inferred from homology"/>
<keyword evidence="3 5" id="KW-0732">Signal</keyword>
<evidence type="ECO:0000256" key="1">
    <source>
        <dbReference type="ARBA" id="ARBA00010062"/>
    </source>
</evidence>
<evidence type="ECO:0000256" key="3">
    <source>
        <dbReference type="ARBA" id="ARBA00022729"/>
    </source>
</evidence>
<dbReference type="PRINTS" id="PR00337">
    <property type="entry name" value="LEUILEVALBP"/>
</dbReference>
<reference evidence="8" key="3">
    <citation type="journal article" date="2004" name="Curr. Opin. Struct. Biol.">
        <title>Structure and mechanism of ABC transporters.</title>
        <authorList>
            <person name="Locher K.P."/>
        </authorList>
    </citation>
    <scope>NUCLEOTIDE SEQUENCE</scope>
</reference>
<evidence type="ECO:0000256" key="5">
    <source>
        <dbReference type="SAM" id="SignalP"/>
    </source>
</evidence>
<feature type="signal peptide" evidence="5">
    <location>
        <begin position="1"/>
        <end position="28"/>
    </location>
</feature>
<evidence type="ECO:0000256" key="4">
    <source>
        <dbReference type="ARBA" id="ARBA00022970"/>
    </source>
</evidence>
<dbReference type="InterPro" id="IPR000709">
    <property type="entry name" value="Leu_Ile_Val-bd"/>
</dbReference>
<evidence type="ECO:0000259" key="6">
    <source>
        <dbReference type="Pfam" id="PF13458"/>
    </source>
</evidence>
<dbReference type="GO" id="GO:0006865">
    <property type="term" value="P:amino acid transport"/>
    <property type="evidence" value="ECO:0007669"/>
    <property type="project" value="UniProtKB-KW"/>
</dbReference>
<reference evidence="8" key="5">
    <citation type="journal article" date="2004" name="J. Biol. Chem.">
        <title>X-ray structures of the leucine-binding protein illustrate conformational changes and the basis of ligand specificity.</title>
        <authorList>
            <person name="Magnusson U."/>
            <person name="Salopek-Sondi B."/>
            <person name="Luck L.A."/>
            <person name="Mowbray S.L."/>
        </authorList>
    </citation>
    <scope>NUCLEOTIDE SEQUENCE</scope>
</reference>
<keyword evidence="7" id="KW-1185">Reference proteome</keyword>
<keyword evidence="2" id="KW-0813">Transport</keyword>
<reference evidence="8" key="8">
    <citation type="submission" date="2025-08" db="UniProtKB">
        <authorList>
            <consortium name="RefSeq"/>
        </authorList>
    </citation>
    <scope>IDENTIFICATION</scope>
</reference>
<organism evidence="7 8">
    <name type="scientific">Derxia gummosa DSM 723</name>
    <dbReference type="NCBI Taxonomy" id="1121388"/>
    <lineage>
        <taxon>Bacteria</taxon>
        <taxon>Pseudomonadati</taxon>
        <taxon>Pseudomonadota</taxon>
        <taxon>Betaproteobacteria</taxon>
        <taxon>Burkholderiales</taxon>
        <taxon>Alcaligenaceae</taxon>
        <taxon>Derxia</taxon>
    </lineage>
</organism>
<dbReference type="Gene3D" id="3.40.50.2300">
    <property type="match status" value="2"/>
</dbReference>
<evidence type="ECO:0000256" key="2">
    <source>
        <dbReference type="ARBA" id="ARBA00022448"/>
    </source>
</evidence>
<dbReference type="SUPFAM" id="SSF53822">
    <property type="entry name" value="Periplasmic binding protein-like I"/>
    <property type="match status" value="1"/>
</dbReference>
<reference evidence="8" key="7">
    <citation type="journal article" date="2015" name="Biochem. Soc. Trans.">
        <title>Structural basis for the mechanism of ABC transporters.</title>
        <authorList>
            <person name="Beis K."/>
        </authorList>
    </citation>
    <scope>NUCLEOTIDE SEQUENCE</scope>
</reference>
<sequence>MPFRHKRQTLTALAAATVLAFAPAASFARDVVKLAFIGPLTGSNSAHGLGGRNSAETAVRLHNADPKSKYQFELVPLDDECKPNVGVQVATKAATDPSIAVVIPHYCSSVAIATVDVYKRFKVPTVIWAAVLPEIIYGQRTHEMHRVSATLINQNKVAAQWLTGPMKFGKWVAVYDTTDYGKSMFKYFSQYLADNKGEMLASFGVGADQQDFSAELTKIKELKPEVVYFGGLTPLGVRLAKQMEKFGIKAVFQGTSGIVGDAFIAGLGAAAAEGTVAMYDMPPIDKLPGGKAFLDAYAAQKFGEAPEAYGPYAFAATSLVMDTIEKVGPKRAAINDALAGVKDYDSVVGKITFDDYGQNINPTTTKYVVQDGKWLAWEDSEYATGKRRLVGR</sequence>
<protein>
    <submittedName>
        <fullName evidence="8">Branched-chain amino acid ABC transporter substrate-binding protein</fullName>
    </submittedName>
</protein>
<dbReference type="OrthoDB" id="9783240at2"/>
<reference evidence="8" key="4">
    <citation type="journal article" date="2004" name="Curr. Opin. Struct. Biol.">
        <title>Periplasmic binding proteins: a versatile superfamily for protein engineering.</title>
        <authorList>
            <person name="Dwyer M.A."/>
            <person name="Hellinga H.W."/>
        </authorList>
    </citation>
    <scope>NUCLEOTIDE SEQUENCE</scope>
</reference>
<keyword evidence="4" id="KW-0029">Amino-acid transport</keyword>
<dbReference type="Proteomes" id="UP000675920">
    <property type="component" value="Unplaced"/>
</dbReference>
<dbReference type="AlphaFoldDB" id="A0A8B6X9B4"/>
<reference evidence="8" key="1">
    <citation type="journal article" date="1999" name="AAPS PharmSci">
        <title>The Venus flytrap of periplasmic binding proteins: an ancient protein module present in multiple drug receptors.</title>
        <authorList>
            <person name="Felder C.B."/>
            <person name="Graul R.C."/>
            <person name="Lee A.Y."/>
            <person name="Merkle H.P."/>
            <person name="Sadee W."/>
        </authorList>
    </citation>
    <scope>NUCLEOTIDE SEQUENCE</scope>
</reference>
<dbReference type="PANTHER" id="PTHR47151:SF2">
    <property type="entry name" value="AMINO ACID BINDING PROTEIN"/>
    <property type="match status" value="1"/>
</dbReference>
<feature type="domain" description="Leucine-binding protein" evidence="6">
    <location>
        <begin position="32"/>
        <end position="364"/>
    </location>
</feature>
<comment type="similarity">
    <text evidence="1">Belongs to the leucine-binding protein family.</text>
</comment>
<accession>A0A8B6X9B4</accession>
<dbReference type="CDD" id="cd06342">
    <property type="entry name" value="PBP1_ABC_LIVBP-like"/>
    <property type="match status" value="1"/>
</dbReference>
<reference evidence="8" key="2">
    <citation type="journal article" date="2003" name="Mol. Biol. Evol.">
        <title>Parallel evolution of ligand specificity between LacI/GalR family repressors and periplasmic sugar-binding proteins.</title>
        <authorList>
            <person name="Fukami-Kobayashi K."/>
            <person name="Tateno Y."/>
            <person name="Nishikawa K."/>
        </authorList>
    </citation>
    <scope>NUCLEOTIDE SEQUENCE</scope>
</reference>
<dbReference type="RefSeq" id="WP_051378060.1">
    <property type="nucleotide sequence ID" value="NZ_AXWS01000007.1"/>
</dbReference>
<evidence type="ECO:0000313" key="7">
    <source>
        <dbReference type="Proteomes" id="UP000675920"/>
    </source>
</evidence>
<dbReference type="InterPro" id="IPR028082">
    <property type="entry name" value="Peripla_BP_I"/>
</dbReference>